<dbReference type="EMBL" id="BAABRU010000030">
    <property type="protein sequence ID" value="GAA5531034.1"/>
    <property type="molecule type" value="Genomic_DNA"/>
</dbReference>
<dbReference type="RefSeq" id="WP_345724619.1">
    <property type="nucleotide sequence ID" value="NZ_BAABRU010000030.1"/>
</dbReference>
<evidence type="ECO:0000259" key="1">
    <source>
        <dbReference type="Pfam" id="PF25164"/>
    </source>
</evidence>
<gene>
    <name evidence="2" type="ORF">Hgul01_04858</name>
</gene>
<evidence type="ECO:0000313" key="2">
    <source>
        <dbReference type="EMBL" id="GAA5531034.1"/>
    </source>
</evidence>
<comment type="caution">
    <text evidence="2">The sequence shown here is derived from an EMBL/GenBank/DDBJ whole genome shotgun (WGS) entry which is preliminary data.</text>
</comment>
<organism evidence="2 3">
    <name type="scientific">Herpetosiphon gulosus</name>
    <dbReference type="NCBI Taxonomy" id="1973496"/>
    <lineage>
        <taxon>Bacteria</taxon>
        <taxon>Bacillati</taxon>
        <taxon>Chloroflexota</taxon>
        <taxon>Chloroflexia</taxon>
        <taxon>Herpetosiphonales</taxon>
        <taxon>Herpetosiphonaceae</taxon>
        <taxon>Herpetosiphon</taxon>
    </lineage>
</organism>
<dbReference type="InterPro" id="IPR057253">
    <property type="entry name" value="CoiA-like_N"/>
</dbReference>
<dbReference type="Pfam" id="PF25164">
    <property type="entry name" value="CoiA_N"/>
    <property type="match status" value="1"/>
</dbReference>
<proteinExistence type="predicted"/>
<accession>A0ABP9X6N5</accession>
<reference evidence="2 3" key="1">
    <citation type="submission" date="2024-02" db="EMBL/GenBank/DDBJ databases">
        <title>Herpetosiphon gulosus NBRC 112829.</title>
        <authorList>
            <person name="Ichikawa N."/>
            <person name="Katano-Makiyama Y."/>
            <person name="Hidaka K."/>
        </authorList>
    </citation>
    <scope>NUCLEOTIDE SEQUENCE [LARGE SCALE GENOMIC DNA]</scope>
    <source>
        <strain evidence="2 3">NBRC 112829</strain>
    </source>
</reference>
<keyword evidence="3" id="KW-1185">Reference proteome</keyword>
<feature type="domain" description="Competence protein CoiA-like N-terminal" evidence="1">
    <location>
        <begin position="21"/>
        <end position="54"/>
    </location>
</feature>
<protein>
    <recommendedName>
        <fullName evidence="1">Competence protein CoiA-like N-terminal domain-containing protein</fullName>
    </recommendedName>
</protein>
<sequence>MWLAYGLSSAQGLVHISEVVRGRTALACPYCACPLIAKKGQRVSHHFAHDGATCKPVRRTRDLPTLPWFDSFTLHLPPRLWATLQAFRSDRSYDAHWLTTAGLITYNSFMRRHELTKLGQIPFGLLSVNLFSRLHEERLATIHDQMEARVTRAGQADDPVALDEAVTDLRLYRA</sequence>
<name>A0ABP9X6N5_9CHLR</name>
<evidence type="ECO:0000313" key="3">
    <source>
        <dbReference type="Proteomes" id="UP001428290"/>
    </source>
</evidence>
<dbReference type="Proteomes" id="UP001428290">
    <property type="component" value="Unassembled WGS sequence"/>
</dbReference>